<dbReference type="InterPro" id="IPR034553">
    <property type="entry name" value="TOM5_viridi"/>
</dbReference>
<reference evidence="1 2" key="1">
    <citation type="submission" date="2023-10" db="EMBL/GenBank/DDBJ databases">
        <title>Chromosome-scale genome assembly provides insights into flower coloration mechanisms of Canna indica.</title>
        <authorList>
            <person name="Li C."/>
        </authorList>
    </citation>
    <scope>NUCLEOTIDE SEQUENCE [LARGE SCALE GENOMIC DNA]</scope>
    <source>
        <tissue evidence="1">Flower</tissue>
    </source>
</reference>
<dbReference type="AlphaFoldDB" id="A0AAQ3Q955"/>
<dbReference type="GO" id="GO:0005742">
    <property type="term" value="C:mitochondrial outer membrane translocase complex"/>
    <property type="evidence" value="ECO:0007669"/>
    <property type="project" value="InterPro"/>
</dbReference>
<evidence type="ECO:0000313" key="1">
    <source>
        <dbReference type="EMBL" id="WOL00976.1"/>
    </source>
</evidence>
<gene>
    <name evidence="1" type="ORF">Cni_G09689</name>
</gene>
<sequence length="54" mass="5964">MAKPKVSLETIKSFWNSQINDEANWAVNSKLLCAAGLFAGSIFIMRNFGDLMAI</sequence>
<protein>
    <recommendedName>
        <fullName evidence="3">Mitochondrial import receptor subunit TOM5 homolog</fullName>
    </recommendedName>
</protein>
<keyword evidence="2" id="KW-1185">Reference proteome</keyword>
<organism evidence="1 2">
    <name type="scientific">Canna indica</name>
    <name type="common">Indian-shot</name>
    <dbReference type="NCBI Taxonomy" id="4628"/>
    <lineage>
        <taxon>Eukaryota</taxon>
        <taxon>Viridiplantae</taxon>
        <taxon>Streptophyta</taxon>
        <taxon>Embryophyta</taxon>
        <taxon>Tracheophyta</taxon>
        <taxon>Spermatophyta</taxon>
        <taxon>Magnoliopsida</taxon>
        <taxon>Liliopsida</taxon>
        <taxon>Zingiberales</taxon>
        <taxon>Cannaceae</taxon>
        <taxon>Canna</taxon>
    </lineage>
</organism>
<evidence type="ECO:0008006" key="3">
    <source>
        <dbReference type="Google" id="ProtNLM"/>
    </source>
</evidence>
<dbReference type="PANTHER" id="PTHR37251">
    <property type="entry name" value="MITOCHONDRIAL IMPORT RECEPTOR SUBUNIT TOM5 HOMOLOG"/>
    <property type="match status" value="1"/>
</dbReference>
<accession>A0AAQ3Q955</accession>
<dbReference type="PANTHER" id="PTHR37251:SF1">
    <property type="entry name" value="MITOCHONDRIAL IMPORT RECEPTOR SUBUNIT TOM5 HOMOLOG"/>
    <property type="match status" value="1"/>
</dbReference>
<dbReference type="Proteomes" id="UP001327560">
    <property type="component" value="Chromosome 3"/>
</dbReference>
<dbReference type="EMBL" id="CP136892">
    <property type="protein sequence ID" value="WOL00976.1"/>
    <property type="molecule type" value="Genomic_DNA"/>
</dbReference>
<proteinExistence type="predicted"/>
<evidence type="ECO:0000313" key="2">
    <source>
        <dbReference type="Proteomes" id="UP001327560"/>
    </source>
</evidence>
<name>A0AAQ3Q955_9LILI</name>